<evidence type="ECO:0000313" key="1">
    <source>
        <dbReference type="EMBL" id="GLR14750.1"/>
    </source>
</evidence>
<keyword evidence="2" id="KW-1185">Reference proteome</keyword>
<organism evidence="1 2">
    <name type="scientific">Chitinimonas prasina</name>
    <dbReference type="NCBI Taxonomy" id="1434937"/>
    <lineage>
        <taxon>Bacteria</taxon>
        <taxon>Pseudomonadati</taxon>
        <taxon>Pseudomonadota</taxon>
        <taxon>Betaproteobacteria</taxon>
        <taxon>Neisseriales</taxon>
        <taxon>Chitinibacteraceae</taxon>
        <taxon>Chitinimonas</taxon>
    </lineage>
</organism>
<comment type="caution">
    <text evidence="1">The sequence shown here is derived from an EMBL/GenBank/DDBJ whole genome shotgun (WGS) entry which is preliminary data.</text>
</comment>
<reference evidence="2" key="1">
    <citation type="journal article" date="2019" name="Int. J. Syst. Evol. Microbiol.">
        <title>The Global Catalogue of Microorganisms (GCM) 10K type strain sequencing project: providing services to taxonomists for standard genome sequencing and annotation.</title>
        <authorList>
            <consortium name="The Broad Institute Genomics Platform"/>
            <consortium name="The Broad Institute Genome Sequencing Center for Infectious Disease"/>
            <person name="Wu L."/>
            <person name="Ma J."/>
        </authorList>
    </citation>
    <scope>NUCLEOTIDE SEQUENCE [LARGE SCALE GENOMIC DNA]</scope>
    <source>
        <strain evidence="2">NBRC 110044</strain>
    </source>
</reference>
<proteinExistence type="predicted"/>
<evidence type="ECO:0000313" key="2">
    <source>
        <dbReference type="Proteomes" id="UP001156706"/>
    </source>
</evidence>
<protein>
    <submittedName>
        <fullName evidence="1">Uncharacterized protein</fullName>
    </submittedName>
</protein>
<gene>
    <name evidence="1" type="ORF">GCM10007907_35400</name>
</gene>
<dbReference type="EMBL" id="BSOG01000005">
    <property type="protein sequence ID" value="GLR14750.1"/>
    <property type="molecule type" value="Genomic_DNA"/>
</dbReference>
<sequence length="483" mass="52491">MFDRLLPIFQTDTPIRELRLILERLPGQPVIAALDGLAEALREGMAASPSGPAARKLIDALDPTARQWADQALEELAANKDNPVRRDMTGKRLALLADQLANASYIEAVRETVQLQKGTGRIGDLRDWAAGYLHWLGLAHTARALYDPQQAAVIWAGPVDIYLALVRHGVLGRHIGDSKDEPARALAYLLLSHDAFAVVEGHEVALAARCCRQLAGHVFVAPDFHRSTPLVMDPDANEASRLVGWGGPSAASPALCFGLEAVAQQARYAQSVLQTGGLLDWLPANAQPDVFDKLVHGWVARSGRCPNIVASRLGQLQTAFDFLRIRGLLGQKNERMLENDPYLRRAQVEDIDENGVGLLLPGDSAALLASGLMALQMPGRGWWLARPVRSLPQADGLLFVTARWLGQEAQAIRLIPVTGDGQRALYLQPGPANGYEAIVLLDHDWLATDLPCQAELGDSSLTLVPTAPEPLGPALWCYRCRQV</sequence>
<accession>A0ABQ5YIB8</accession>
<dbReference type="RefSeq" id="WP_284197819.1">
    <property type="nucleotide sequence ID" value="NZ_BSOG01000005.1"/>
</dbReference>
<name>A0ABQ5YIB8_9NEIS</name>
<dbReference type="Proteomes" id="UP001156706">
    <property type="component" value="Unassembled WGS sequence"/>
</dbReference>